<feature type="repeat" description="TPR" evidence="3">
    <location>
        <begin position="1083"/>
        <end position="1116"/>
    </location>
</feature>
<evidence type="ECO:0000256" key="1">
    <source>
        <dbReference type="ARBA" id="ARBA00022737"/>
    </source>
</evidence>
<keyword evidence="2 3" id="KW-0802">TPR repeat</keyword>
<dbReference type="Pfam" id="PF13432">
    <property type="entry name" value="TPR_16"/>
    <property type="match status" value="1"/>
</dbReference>
<feature type="region of interest" description="Disordered" evidence="4">
    <location>
        <begin position="507"/>
        <end position="531"/>
    </location>
</feature>
<feature type="repeat" description="TPR" evidence="3">
    <location>
        <begin position="709"/>
        <end position="742"/>
    </location>
</feature>
<dbReference type="Proteomes" id="UP000005741">
    <property type="component" value="Chromosome"/>
</dbReference>
<dbReference type="InParanoid" id="H1YZ80"/>
<feature type="repeat" description="TPR" evidence="3">
    <location>
        <begin position="981"/>
        <end position="1014"/>
    </location>
</feature>
<dbReference type="PROSITE" id="PS50293">
    <property type="entry name" value="TPR_REGION"/>
    <property type="match status" value="3"/>
</dbReference>
<dbReference type="Pfam" id="PF07719">
    <property type="entry name" value="TPR_2"/>
    <property type="match status" value="1"/>
</dbReference>
<dbReference type="Pfam" id="PF13181">
    <property type="entry name" value="TPR_8"/>
    <property type="match status" value="1"/>
</dbReference>
<dbReference type="Pfam" id="PF00515">
    <property type="entry name" value="TPR_1"/>
    <property type="match status" value="1"/>
</dbReference>
<name>H1YZ80_9EURY</name>
<feature type="repeat" description="TPR" evidence="3">
    <location>
        <begin position="845"/>
        <end position="878"/>
    </location>
</feature>
<feature type="repeat" description="TPR" evidence="3">
    <location>
        <begin position="1151"/>
        <end position="1184"/>
    </location>
</feature>
<dbReference type="PROSITE" id="PS50005">
    <property type="entry name" value="TPR"/>
    <property type="match status" value="8"/>
</dbReference>
<dbReference type="RefSeq" id="WP_004076835.1">
    <property type="nucleotide sequence ID" value="NZ_CM001436.1"/>
</dbReference>
<feature type="repeat" description="TPR" evidence="3">
    <location>
        <begin position="913"/>
        <end position="946"/>
    </location>
</feature>
<dbReference type="Gene3D" id="1.25.40.10">
    <property type="entry name" value="Tetratricopeptide repeat domain"/>
    <property type="match status" value="4"/>
</dbReference>
<evidence type="ECO:0000256" key="4">
    <source>
        <dbReference type="SAM" id="MobiDB-lite"/>
    </source>
</evidence>
<dbReference type="InterPro" id="IPR011990">
    <property type="entry name" value="TPR-like_helical_dom_sf"/>
</dbReference>
<evidence type="ECO:0000313" key="5">
    <source>
        <dbReference type="EMBL" id="EHQ35104.1"/>
    </source>
</evidence>
<keyword evidence="6" id="KW-1185">Reference proteome</keyword>
<dbReference type="Pfam" id="PF14559">
    <property type="entry name" value="TPR_19"/>
    <property type="match status" value="3"/>
</dbReference>
<evidence type="ECO:0000256" key="2">
    <source>
        <dbReference type="ARBA" id="ARBA00022803"/>
    </source>
</evidence>
<dbReference type="InterPro" id="IPR013105">
    <property type="entry name" value="TPR_2"/>
</dbReference>
<feature type="region of interest" description="Disordered" evidence="4">
    <location>
        <begin position="662"/>
        <end position="692"/>
    </location>
</feature>
<dbReference type="PATRIC" id="fig|937775.9.peg.1135"/>
<dbReference type="InterPro" id="IPR051685">
    <property type="entry name" value="Ycf3/AcsC/BcsC/TPR_MFPF"/>
</dbReference>
<sequence length="1363" mass="148836">MAKINIERYFEENNGMLFPAEFTISLDSSDQELMDEMSKDYNLLTVEPGQDKIIVSLPSKRSMIEGAADQINDLIDRVKLSWENAGDNIPSADINISDDSSSDSEYTGDYQLINEYSSPGFVSKLIPEKSSLRDHLRFKSSSRVWADSSGDEISEDAHSAGDKLNFPLLKKSSPLDPDSGGSALTEPAGRQESCLPAEYVAEQFLPGATEDSVPDEFAEDIGTEDFLNIDEISGISGFEESGDVPSSADALFGSDESLSDEELVLQNSGLVLPDLPPEDSDFLSSAPADLSDDSMLSELSFIPEDISEDDELTFDDSLSSVIPEDAFCGEFPDEFGEEGYAPVQDELSGDYSDLDAALGDDLLSESDFDAKGSVPDRFIAPGYDDTESLVLPDLPGGGSEILSSDSSESEIISDLIPDNAELENLSDSIAFEGLDEFGDLSDIDDVTAEAVESVSGSETVLPDLPDGSDDLSGYSDDLSGFEDIDNFEGLDEFGDLSDIDDVTAEGVESVSGSEIVLPDLPDGSDDLSGYSADLSGFEDIDNFEGLDEFGDLSDIDEVTAEAVESVSGSEIVLPVLPEDSADLSGFEDIDNFEGLDEFGDLSDIDEVTAEAVESVSGSEFLTELSEVPSEGLSDELADDLLSDYSDDFAEAESYSGATDAGFIAGESGTEPKISALPEYPDTDKPTDEDFSGDEEEYFRNLTEGDPSDSSGWSGLGRVLAEKGMSEEAEYAFNQAVNLDFGNEEALMGLFYIFKGKKCYGEAVEFITVLIRKKPWDSSLLYEKAIVEEMAGNNEVAERELKKAVILDPENTLAWAKLALILVKKGRKEEALECYSELTKLKPGVSEVWYSKGLVLKSLQRTDEALFSFEKCLEINPADDDAQKEKAGILLAEGKYSDAERVYEGALKSDPKSLWALSGLALSYENTGHNEKALNVYNNILEINPADISALEKKAEILLKSHLFAEAKDVYIEISSLEQDNADIWLTIAKLSENSGQFDEAMEGYNRVLKIDPANQDGLRGRIRVLVSQGRYEESLPDYNFLIIQNPSDASLIADKAIACIRTGKPDEAIVLYNSALNLDKKNTKILMELIDLLTSLGRLEEALPVYDRLISLMPEETDLLISKGLILAGVKRHREAVSCFNRVLAKKPGDPEIMLNLGISLLCLGEKEKALRCYKKSLEADPEFGNRWLESGISAASFLMAKEPVISGSSESYGYKKDFADKERKAEIKRDPYGHGRDYPYGISGEDLEKYAREFSEDKVPAERPSGRDISGKIPDERPGDPNELVRKGIELTKSGYYDIAEKSLIQALDIDDYNESGYFSLGVLYGKTGRYTEAIDCFEKVLMINPSNKKAGRGIIMARNKA</sequence>
<gene>
    <name evidence="5" type="ORF">Metlim_0982</name>
</gene>
<evidence type="ECO:0000256" key="3">
    <source>
        <dbReference type="PROSITE-ProRule" id="PRU00339"/>
    </source>
</evidence>
<dbReference type="PANTHER" id="PTHR44943:SF4">
    <property type="entry name" value="TPR REPEAT-CONTAINING PROTEIN MJ0798"/>
    <property type="match status" value="1"/>
</dbReference>
<feature type="region of interest" description="Disordered" evidence="4">
    <location>
        <begin position="1257"/>
        <end position="1283"/>
    </location>
</feature>
<feature type="repeat" description="TPR" evidence="3">
    <location>
        <begin position="811"/>
        <end position="844"/>
    </location>
</feature>
<organism evidence="5 6">
    <name type="scientific">Methanoplanus limicola DSM 2279</name>
    <dbReference type="NCBI Taxonomy" id="937775"/>
    <lineage>
        <taxon>Archaea</taxon>
        <taxon>Methanobacteriati</taxon>
        <taxon>Methanobacteriota</taxon>
        <taxon>Stenosarchaea group</taxon>
        <taxon>Methanomicrobia</taxon>
        <taxon>Methanomicrobiales</taxon>
        <taxon>Methanomicrobiaceae</taxon>
        <taxon>Methanoplanus</taxon>
    </lineage>
</organism>
<feature type="region of interest" description="Disordered" evidence="4">
    <location>
        <begin position="167"/>
        <end position="190"/>
    </location>
</feature>
<dbReference type="STRING" id="937775.Metlim_0982"/>
<dbReference type="PANTHER" id="PTHR44943">
    <property type="entry name" value="CELLULOSE SYNTHASE OPERON PROTEIN C"/>
    <property type="match status" value="1"/>
</dbReference>
<feature type="compositionally biased region" description="Low complexity" evidence="4">
    <location>
        <begin position="517"/>
        <end position="529"/>
    </location>
</feature>
<dbReference type="SMART" id="SM00028">
    <property type="entry name" value="TPR"/>
    <property type="match status" value="15"/>
</dbReference>
<protein>
    <submittedName>
        <fullName evidence="5">Tetratricopeptide TPR_2 repeat-containing protein</fullName>
    </submittedName>
</protein>
<accession>H1YZ80</accession>
<dbReference type="OrthoDB" id="115601at2157"/>
<feature type="compositionally biased region" description="Low complexity" evidence="4">
    <location>
        <begin position="461"/>
        <end position="477"/>
    </location>
</feature>
<feature type="region of interest" description="Disordered" evidence="4">
    <location>
        <begin position="453"/>
        <end position="477"/>
    </location>
</feature>
<dbReference type="EMBL" id="CM001436">
    <property type="protein sequence ID" value="EHQ35104.1"/>
    <property type="molecule type" value="Genomic_DNA"/>
</dbReference>
<feature type="repeat" description="TPR" evidence="3">
    <location>
        <begin position="1316"/>
        <end position="1349"/>
    </location>
</feature>
<dbReference type="HOGENOM" id="CLU_256820_0_0_2"/>
<proteinExistence type="predicted"/>
<dbReference type="InterPro" id="IPR019734">
    <property type="entry name" value="TPR_rpt"/>
</dbReference>
<dbReference type="SUPFAM" id="SSF48452">
    <property type="entry name" value="TPR-like"/>
    <property type="match status" value="3"/>
</dbReference>
<evidence type="ECO:0000313" key="6">
    <source>
        <dbReference type="Proteomes" id="UP000005741"/>
    </source>
</evidence>
<keyword evidence="1" id="KW-0677">Repeat</keyword>
<reference evidence="5 6" key="1">
    <citation type="submission" date="2011-10" db="EMBL/GenBank/DDBJ databases">
        <title>The Improved High-Quality Draft genome of Methanoplanus limicola DSM 2279.</title>
        <authorList>
            <consortium name="US DOE Joint Genome Institute (JGI-PGF)"/>
            <person name="Lucas S."/>
            <person name="Copeland A."/>
            <person name="Lapidus A."/>
            <person name="Glavina del Rio T."/>
            <person name="Dalin E."/>
            <person name="Tice H."/>
            <person name="Bruce D."/>
            <person name="Goodwin L."/>
            <person name="Pitluck S."/>
            <person name="Peters L."/>
            <person name="Mikhailova N."/>
            <person name="Lu M."/>
            <person name="Kyrpides N."/>
            <person name="Mavromatis K."/>
            <person name="Ivanova N."/>
            <person name="Markowitz V."/>
            <person name="Cheng J.-F."/>
            <person name="Hugenholtz P."/>
            <person name="Woyke T."/>
            <person name="Wu D."/>
            <person name="Wirth R."/>
            <person name="Brambilla E.-M."/>
            <person name="Klenk H.-P."/>
            <person name="Eisen J.A."/>
        </authorList>
    </citation>
    <scope>NUCLEOTIDE SEQUENCE [LARGE SCALE GENOMIC DNA]</scope>
    <source>
        <strain evidence="5 6">DSM 2279</strain>
    </source>
</reference>